<name>A0ABQ3FVZ9_9BURK</name>
<accession>A0ABQ3FVZ9</accession>
<comment type="caution">
    <text evidence="1">The sequence shown here is derived from an EMBL/GenBank/DDBJ whole genome shotgun (WGS) entry which is preliminary data.</text>
</comment>
<dbReference type="InterPro" id="IPR010282">
    <property type="entry name" value="Uncharacterised_HutD/Ves"/>
</dbReference>
<dbReference type="Proteomes" id="UP000626210">
    <property type="component" value="Unassembled WGS sequence"/>
</dbReference>
<gene>
    <name evidence="1" type="ORF">GCM10007320_06280</name>
</gene>
<dbReference type="PANTHER" id="PTHR37943:SF1">
    <property type="entry name" value="PROTEIN VES"/>
    <property type="match status" value="1"/>
</dbReference>
<dbReference type="PANTHER" id="PTHR37943">
    <property type="entry name" value="PROTEIN VES"/>
    <property type="match status" value="1"/>
</dbReference>
<dbReference type="CDD" id="cd20293">
    <property type="entry name" value="cupin_HutD_N"/>
    <property type="match status" value="1"/>
</dbReference>
<keyword evidence="2" id="KW-1185">Reference proteome</keyword>
<dbReference type="Pfam" id="PF05962">
    <property type="entry name" value="HutD"/>
    <property type="match status" value="1"/>
</dbReference>
<organism evidence="1 2">
    <name type="scientific">Pseudorhodoferax aquiterrae</name>
    <dbReference type="NCBI Taxonomy" id="747304"/>
    <lineage>
        <taxon>Bacteria</taxon>
        <taxon>Pseudomonadati</taxon>
        <taxon>Pseudomonadota</taxon>
        <taxon>Betaproteobacteria</taxon>
        <taxon>Burkholderiales</taxon>
        <taxon>Comamonadaceae</taxon>
    </lineage>
</organism>
<sequence length="190" mass="20216">MSSTVQRFDVADLPATPWKNGGGSTREIASWPPGAGFEGFDWRVSVASIAASGPFSTFAGVDRIITLLEGDGVRLHGEDLEHRLATPLAPFAFSGDARVDCTLLGGPSSDFNVMTRRGRLRAALHVLHRGAELPAAAHGLLLAWRGRWRAGSEALAPGQGLWWSDAATGWPLDTADADAALLAVQWHPAR</sequence>
<dbReference type="RefSeq" id="WP_189685574.1">
    <property type="nucleotide sequence ID" value="NZ_BMYK01000002.1"/>
</dbReference>
<dbReference type="InterPro" id="IPR011051">
    <property type="entry name" value="RmlC_Cupin_sf"/>
</dbReference>
<evidence type="ECO:0000313" key="1">
    <source>
        <dbReference type="EMBL" id="GHC71359.1"/>
    </source>
</evidence>
<proteinExistence type="predicted"/>
<dbReference type="SUPFAM" id="SSF51182">
    <property type="entry name" value="RmlC-like cupins"/>
    <property type="match status" value="1"/>
</dbReference>
<protein>
    <submittedName>
        <fullName evidence="1">Histidine utilization protein HutD</fullName>
    </submittedName>
</protein>
<dbReference type="InterPro" id="IPR014710">
    <property type="entry name" value="RmlC-like_jellyroll"/>
</dbReference>
<dbReference type="Gene3D" id="2.60.120.10">
    <property type="entry name" value="Jelly Rolls"/>
    <property type="match status" value="1"/>
</dbReference>
<dbReference type="EMBL" id="BMYK01000002">
    <property type="protein sequence ID" value="GHC71359.1"/>
    <property type="molecule type" value="Genomic_DNA"/>
</dbReference>
<reference evidence="2" key="1">
    <citation type="journal article" date="2019" name="Int. J. Syst. Evol. Microbiol.">
        <title>The Global Catalogue of Microorganisms (GCM) 10K type strain sequencing project: providing services to taxonomists for standard genome sequencing and annotation.</title>
        <authorList>
            <consortium name="The Broad Institute Genomics Platform"/>
            <consortium name="The Broad Institute Genome Sequencing Center for Infectious Disease"/>
            <person name="Wu L."/>
            <person name="Ma J."/>
        </authorList>
    </citation>
    <scope>NUCLEOTIDE SEQUENCE [LARGE SCALE GENOMIC DNA]</scope>
    <source>
        <strain evidence="2">KCTC 23314</strain>
    </source>
</reference>
<evidence type="ECO:0000313" key="2">
    <source>
        <dbReference type="Proteomes" id="UP000626210"/>
    </source>
</evidence>